<keyword evidence="8 11" id="KW-0040">ANK repeat</keyword>
<dbReference type="PANTHER" id="PTHR44329">
    <property type="entry name" value="SERINE/THREONINE-PROTEIN KINASE TNNI3K-RELATED"/>
    <property type="match status" value="1"/>
</dbReference>
<evidence type="ECO:0000256" key="10">
    <source>
        <dbReference type="ARBA" id="ARBA00048679"/>
    </source>
</evidence>
<dbReference type="SMART" id="SM00248">
    <property type="entry name" value="ANK"/>
    <property type="match status" value="3"/>
</dbReference>
<dbReference type="AlphaFoldDB" id="A0A816IFM9"/>
<proteinExistence type="inferred from homology"/>
<dbReference type="SUPFAM" id="SSF48403">
    <property type="entry name" value="Ankyrin repeat"/>
    <property type="match status" value="1"/>
</dbReference>
<dbReference type="Gene3D" id="1.10.510.10">
    <property type="entry name" value="Transferase(Phosphotransferase) domain 1"/>
    <property type="match status" value="1"/>
</dbReference>
<dbReference type="InterPro" id="IPR036770">
    <property type="entry name" value="Ankyrin_rpt-contain_sf"/>
</dbReference>
<sequence>MEEVVLMPSFSIGKLSSLAPEKILEPSVHSEEEVLEDGEEIDGGVRLMYLSNEGDIEGIKELLDSGIDANYRDIDDRTALHVASCQGLKDVVELLLEWEAEVDPKDRWGSTPLADAIFYKNIDVIKILETQGAKHPMAPMHVEAALEVPEYEINPDELDFTQSRDISNGTYCMAMWRGIQVAVKKLDDEVLSDEEQVRRFHDELALLQRLRHPNIVQFLGAVTQSNPMMIVTEYLPRGDLRELLKRKEHLKPATAVRYALDIARFVCNSYMFKYLLGGMNYLHEIKGDPIIHRDLEPSNILRDDTGHLKVADFAVSKLVTVKEDKPLTFLDTSCRYIAPEVFTSDEYDTKADVFSFALIVQEMIEGRIPFAEKEDSEASEAYACKERPSFKAPSKHYPHGLKSLIEECWLDKPAKRPTFRAIIKRLESILHHMGHKRQWRIKPLTCFQKFEHKKKHNWDVSSADGSSSGSHL</sequence>
<dbReference type="Pfam" id="PF12796">
    <property type="entry name" value="Ank_2"/>
    <property type="match status" value="1"/>
</dbReference>
<evidence type="ECO:0000256" key="7">
    <source>
        <dbReference type="ARBA" id="ARBA00022840"/>
    </source>
</evidence>
<reference evidence="13" key="1">
    <citation type="submission" date="2021-01" db="EMBL/GenBank/DDBJ databases">
        <authorList>
            <consortium name="Genoscope - CEA"/>
            <person name="William W."/>
        </authorList>
    </citation>
    <scope>NUCLEOTIDE SEQUENCE</scope>
</reference>
<dbReference type="PROSITE" id="PS50297">
    <property type="entry name" value="ANK_REP_REGION"/>
    <property type="match status" value="1"/>
</dbReference>
<name>A0A816IFM9_BRANA</name>
<organism evidence="13">
    <name type="scientific">Brassica napus</name>
    <name type="common">Rape</name>
    <dbReference type="NCBI Taxonomy" id="3708"/>
    <lineage>
        <taxon>Eukaryota</taxon>
        <taxon>Viridiplantae</taxon>
        <taxon>Streptophyta</taxon>
        <taxon>Embryophyta</taxon>
        <taxon>Tracheophyta</taxon>
        <taxon>Spermatophyta</taxon>
        <taxon>Magnoliopsida</taxon>
        <taxon>eudicotyledons</taxon>
        <taxon>Gunneridae</taxon>
        <taxon>Pentapetalae</taxon>
        <taxon>rosids</taxon>
        <taxon>malvids</taxon>
        <taxon>Brassicales</taxon>
        <taxon>Brassicaceae</taxon>
        <taxon>Brassiceae</taxon>
        <taxon>Brassica</taxon>
    </lineage>
</organism>
<dbReference type="Proteomes" id="UP001295469">
    <property type="component" value="Chromosome C03"/>
</dbReference>
<keyword evidence="4" id="KW-0677">Repeat</keyword>
<dbReference type="FunFam" id="1.10.510.10:FF:000355">
    <property type="entry name" value="Integrin-linked protein kinase family"/>
    <property type="match status" value="1"/>
</dbReference>
<dbReference type="EC" id="2.7.11.1" evidence="2"/>
<dbReference type="PRINTS" id="PR00109">
    <property type="entry name" value="TYRKINASE"/>
</dbReference>
<feature type="domain" description="Protein kinase" evidence="12">
    <location>
        <begin position="160"/>
        <end position="430"/>
    </location>
</feature>
<feature type="repeat" description="ANK" evidence="11">
    <location>
        <begin position="75"/>
        <end position="107"/>
    </location>
</feature>
<dbReference type="InterPro" id="IPR001245">
    <property type="entry name" value="Ser-Thr/Tyr_kinase_cat_dom"/>
</dbReference>
<evidence type="ECO:0000256" key="5">
    <source>
        <dbReference type="ARBA" id="ARBA00022741"/>
    </source>
</evidence>
<evidence type="ECO:0000256" key="2">
    <source>
        <dbReference type="ARBA" id="ARBA00012513"/>
    </source>
</evidence>
<dbReference type="PROSITE" id="PS50011">
    <property type="entry name" value="PROTEIN_KINASE_DOM"/>
    <property type="match status" value="1"/>
</dbReference>
<dbReference type="FunFam" id="3.30.200.20:FF:000180">
    <property type="entry name" value="serine/threonine-protein kinase STY46-like"/>
    <property type="match status" value="1"/>
</dbReference>
<dbReference type="Gene3D" id="3.30.200.20">
    <property type="entry name" value="Phosphorylase Kinase, domain 1"/>
    <property type="match status" value="1"/>
</dbReference>
<dbReference type="Gene3D" id="1.25.40.20">
    <property type="entry name" value="Ankyrin repeat-containing domain"/>
    <property type="match status" value="1"/>
</dbReference>
<keyword evidence="5" id="KW-0547">Nucleotide-binding</keyword>
<dbReference type="PIRSF" id="PIRSF000654">
    <property type="entry name" value="Integrin-linked_kinase"/>
    <property type="match status" value="1"/>
</dbReference>
<evidence type="ECO:0000256" key="4">
    <source>
        <dbReference type="ARBA" id="ARBA00022737"/>
    </source>
</evidence>
<dbReference type="PANTHER" id="PTHR44329:SF140">
    <property type="entry name" value="INACTIVE PROTEIN TYROSINE KINASE PTKL"/>
    <property type="match status" value="1"/>
</dbReference>
<dbReference type="InterPro" id="IPR000719">
    <property type="entry name" value="Prot_kinase_dom"/>
</dbReference>
<keyword evidence="3" id="KW-0808">Transferase</keyword>
<keyword evidence="6" id="KW-0418">Kinase</keyword>
<evidence type="ECO:0000256" key="8">
    <source>
        <dbReference type="ARBA" id="ARBA00023043"/>
    </source>
</evidence>
<evidence type="ECO:0000256" key="3">
    <source>
        <dbReference type="ARBA" id="ARBA00022679"/>
    </source>
</evidence>
<dbReference type="SUPFAM" id="SSF56112">
    <property type="entry name" value="Protein kinase-like (PK-like)"/>
    <property type="match status" value="1"/>
</dbReference>
<dbReference type="Pfam" id="PF07714">
    <property type="entry name" value="PK_Tyr_Ser-Thr"/>
    <property type="match status" value="1"/>
</dbReference>
<keyword evidence="7" id="KW-0067">ATP-binding</keyword>
<dbReference type="InterPro" id="IPR002110">
    <property type="entry name" value="Ankyrin_rpt"/>
</dbReference>
<comment type="catalytic activity">
    <reaction evidence="9">
        <text>L-threonyl-[protein] + ATP = O-phospho-L-threonyl-[protein] + ADP + H(+)</text>
        <dbReference type="Rhea" id="RHEA:46608"/>
        <dbReference type="Rhea" id="RHEA-COMP:11060"/>
        <dbReference type="Rhea" id="RHEA-COMP:11605"/>
        <dbReference type="ChEBI" id="CHEBI:15378"/>
        <dbReference type="ChEBI" id="CHEBI:30013"/>
        <dbReference type="ChEBI" id="CHEBI:30616"/>
        <dbReference type="ChEBI" id="CHEBI:61977"/>
        <dbReference type="ChEBI" id="CHEBI:456216"/>
        <dbReference type="EC" id="2.7.11.1"/>
    </reaction>
</comment>
<protein>
    <recommendedName>
        <fullName evidence="2">non-specific serine/threonine protein kinase</fullName>
        <ecNumber evidence="2">2.7.11.1</ecNumber>
    </recommendedName>
</protein>
<evidence type="ECO:0000256" key="1">
    <source>
        <dbReference type="ARBA" id="ARBA00005843"/>
    </source>
</evidence>
<evidence type="ECO:0000313" key="13">
    <source>
        <dbReference type="EMBL" id="CAF1710711.1"/>
    </source>
</evidence>
<dbReference type="GO" id="GO:0004674">
    <property type="term" value="F:protein serine/threonine kinase activity"/>
    <property type="evidence" value="ECO:0007669"/>
    <property type="project" value="UniProtKB-EC"/>
</dbReference>
<dbReference type="CDD" id="cd13999">
    <property type="entry name" value="STKc_MAP3K-like"/>
    <property type="match status" value="1"/>
</dbReference>
<evidence type="ECO:0000256" key="6">
    <source>
        <dbReference type="ARBA" id="ARBA00022777"/>
    </source>
</evidence>
<dbReference type="InterPro" id="IPR051681">
    <property type="entry name" value="Ser/Thr_Kinases-Pseudokinases"/>
</dbReference>
<dbReference type="FunFam" id="1.25.40.20:FF:000439">
    <property type="entry name" value="Integrin-linked protein kinase family"/>
    <property type="match status" value="1"/>
</dbReference>
<dbReference type="GO" id="GO:0005737">
    <property type="term" value="C:cytoplasm"/>
    <property type="evidence" value="ECO:0007669"/>
    <property type="project" value="UniProtKB-ARBA"/>
</dbReference>
<dbReference type="InterPro" id="IPR011009">
    <property type="entry name" value="Kinase-like_dom_sf"/>
</dbReference>
<dbReference type="EMBL" id="HG994367">
    <property type="protein sequence ID" value="CAF1710711.1"/>
    <property type="molecule type" value="Genomic_DNA"/>
</dbReference>
<comment type="catalytic activity">
    <reaction evidence="10">
        <text>L-seryl-[protein] + ATP = O-phospho-L-seryl-[protein] + ADP + H(+)</text>
        <dbReference type="Rhea" id="RHEA:17989"/>
        <dbReference type="Rhea" id="RHEA-COMP:9863"/>
        <dbReference type="Rhea" id="RHEA-COMP:11604"/>
        <dbReference type="ChEBI" id="CHEBI:15378"/>
        <dbReference type="ChEBI" id="CHEBI:29999"/>
        <dbReference type="ChEBI" id="CHEBI:30616"/>
        <dbReference type="ChEBI" id="CHEBI:83421"/>
        <dbReference type="ChEBI" id="CHEBI:456216"/>
        <dbReference type="EC" id="2.7.11.1"/>
    </reaction>
</comment>
<evidence type="ECO:0000256" key="11">
    <source>
        <dbReference type="PROSITE-ProRule" id="PRU00023"/>
    </source>
</evidence>
<evidence type="ECO:0000259" key="12">
    <source>
        <dbReference type="PROSITE" id="PS50011"/>
    </source>
</evidence>
<accession>A0A816IFM9</accession>
<gene>
    <name evidence="13" type="ORF">DARMORV10_C03P81610.1</name>
</gene>
<evidence type="ECO:0000256" key="9">
    <source>
        <dbReference type="ARBA" id="ARBA00047899"/>
    </source>
</evidence>
<comment type="similarity">
    <text evidence="1">Belongs to the protein kinase superfamily. TKL Ser/Thr protein kinase family.</text>
</comment>
<dbReference type="GO" id="GO:0005524">
    <property type="term" value="F:ATP binding"/>
    <property type="evidence" value="ECO:0007669"/>
    <property type="project" value="UniProtKB-KW"/>
</dbReference>
<dbReference type="PROSITE" id="PS50088">
    <property type="entry name" value="ANK_REPEAT"/>
    <property type="match status" value="1"/>
</dbReference>